<evidence type="ECO:0000256" key="9">
    <source>
        <dbReference type="ARBA" id="ARBA00023065"/>
    </source>
</evidence>
<evidence type="ECO:0000256" key="10">
    <source>
        <dbReference type="ARBA" id="ARBA00023114"/>
    </source>
</evidence>
<comment type="subcellular location">
    <subcellularLocation>
        <location evidence="1">Cell outer membrane</location>
        <topology evidence="1">Multi-pass membrane protein</topology>
    </subcellularLocation>
</comment>
<evidence type="ECO:0000256" key="5">
    <source>
        <dbReference type="ARBA" id="ARBA00022597"/>
    </source>
</evidence>
<accession>A0A1T4XU98</accession>
<comment type="similarity">
    <text evidence="2">Belongs to the BexD/CtrA/VexA family.</text>
</comment>
<evidence type="ECO:0000259" key="18">
    <source>
        <dbReference type="Pfam" id="PF22461"/>
    </source>
</evidence>
<dbReference type="Gene3D" id="3.10.560.10">
    <property type="entry name" value="Outer membrane lipoprotein wza domain like"/>
    <property type="match status" value="2"/>
</dbReference>
<keyword evidence="13" id="KW-0998">Cell outer membrane</keyword>
<reference evidence="20" key="1">
    <citation type="submission" date="2017-02" db="EMBL/GenBank/DDBJ databases">
        <authorList>
            <person name="Varghese N."/>
            <person name="Submissions S."/>
        </authorList>
    </citation>
    <scope>NUCLEOTIDE SEQUENCE [LARGE SCALE GENOMIC DNA]</scope>
    <source>
        <strain evidence="20">ATCC 700200</strain>
    </source>
</reference>
<dbReference type="InterPro" id="IPR003715">
    <property type="entry name" value="Poly_export_N"/>
</dbReference>
<dbReference type="Proteomes" id="UP000190774">
    <property type="component" value="Unassembled WGS sequence"/>
</dbReference>
<organism evidence="19 20">
    <name type="scientific">Prosthecobacter debontii</name>
    <dbReference type="NCBI Taxonomy" id="48467"/>
    <lineage>
        <taxon>Bacteria</taxon>
        <taxon>Pseudomonadati</taxon>
        <taxon>Verrucomicrobiota</taxon>
        <taxon>Verrucomicrobiia</taxon>
        <taxon>Verrucomicrobiales</taxon>
        <taxon>Verrucomicrobiaceae</taxon>
        <taxon>Prosthecobacter</taxon>
    </lineage>
</organism>
<dbReference type="PANTHER" id="PTHR33619">
    <property type="entry name" value="POLYSACCHARIDE EXPORT PROTEIN GFCE-RELATED"/>
    <property type="match status" value="1"/>
</dbReference>
<feature type="domain" description="SLBB" evidence="18">
    <location>
        <begin position="854"/>
        <end position="932"/>
    </location>
</feature>
<keyword evidence="11 16" id="KW-0472">Membrane</keyword>
<dbReference type="InterPro" id="IPR054765">
    <property type="entry name" value="SLBB_dom"/>
</dbReference>
<evidence type="ECO:0000256" key="11">
    <source>
        <dbReference type="ARBA" id="ARBA00023136"/>
    </source>
</evidence>
<evidence type="ECO:0000256" key="4">
    <source>
        <dbReference type="ARBA" id="ARBA00022452"/>
    </source>
</evidence>
<evidence type="ECO:0000256" key="12">
    <source>
        <dbReference type="ARBA" id="ARBA00023139"/>
    </source>
</evidence>
<evidence type="ECO:0000256" key="7">
    <source>
        <dbReference type="ARBA" id="ARBA00022729"/>
    </source>
</evidence>
<dbReference type="Pfam" id="PF22461">
    <property type="entry name" value="SLBB_2"/>
    <property type="match status" value="2"/>
</dbReference>
<keyword evidence="12" id="KW-0564">Palmitate</keyword>
<evidence type="ECO:0000256" key="1">
    <source>
        <dbReference type="ARBA" id="ARBA00004571"/>
    </source>
</evidence>
<evidence type="ECO:0000313" key="20">
    <source>
        <dbReference type="Proteomes" id="UP000190774"/>
    </source>
</evidence>
<dbReference type="GO" id="GO:0015288">
    <property type="term" value="F:porin activity"/>
    <property type="evidence" value="ECO:0007669"/>
    <property type="project" value="UniProtKB-KW"/>
</dbReference>
<sequence length="977" mass="106657">MPPARLDRGPAEFEAGGSSGGFSLPFDPLRIVDAIYRHLWWMLLVGLVAAAGLAAVGLKRFDTHYIATAQLIKQAPLGALRQSEQGDPYQAHELSLPTLIALMRGSVLMEKTSQHLGGKVSEGVIKAGLQIVPERNSDIVRVSMTSDSDADTALNILSAYTDEVLTLTRDIQQHDAAEMRALLSKQVEQTDLQLVHVNEELLDYAKREQLVDADKQMDAYLTELGNFNLRYETIRLDRETVDLKIQSIERELAKVSVAAAKLQQAREELAQLELRYTHEHPTLIEAMERVKHMEAALAGDKPNLDAPPKPGESTVAESLYLDLVKLRSEKNVLNEQMSKLEKVRDNINAKLEQLPRKALEYAKIRSRKQALETSRSLLAAREREAAVQEENAPGSYRLLSLSRLQDVAVESPTQKLAMVTAAGFAGTVGGLACLVGLIAGLDRRVISRYDLKRATGLTVMGSLGAKESSPEEWAFQTWTKLQPSLLIPASGGAAICGLLMPKAESQSQMPMLLAKAAASRGMSVILMAAPHSETASITAPLEGAVCEPESVLQHLRQSPQQVIHLVMDDTWTWTHEQRQQWQRALVSWAPARGTVILVQLASPGRPETLLVAERLPNLVWIGQSGSDEVESTQAVLKTCRAAGCRLVGAVLDQAPRYRLGLLNKITLAAALFLGCFSSVQAAESLTLGPGDAINITVIGQPEYARTGVTIGPDGRLTYLQAQGIQAAGLTIDELRQKLSSDLSRYYKNFNLVVTPMTFQSRKVYVLGKVVKKGAINLDRPLTLLEVVAEAGGLETGLFQQNTVELADLGRSFLIRGQSRLPVDMEALFLKGDMTQNVLVQPGDYLYFPSANSNEIYVMGDVKMQGTQGLLAHTSVHSAIAQAGGFTPKAYTKRVLIVRGSLEKPETFVVNMDDILSAKEKGFRLEPKDIVYIADKPWARAEELLSFALNAFTQGAVSAWAGGNVGPLIQEAILPTLR</sequence>
<evidence type="ECO:0000313" key="19">
    <source>
        <dbReference type="EMBL" id="SKA93110.1"/>
    </source>
</evidence>
<keyword evidence="15" id="KW-0175">Coiled coil</keyword>
<feature type="domain" description="Polysaccharide export protein N-terminal" evidence="17">
    <location>
        <begin position="681"/>
        <end position="754"/>
    </location>
</feature>
<protein>
    <submittedName>
        <fullName evidence="19">Protein involved in polysaccharide export, contains SLBB domain of the beta-grasp fold</fullName>
    </submittedName>
</protein>
<dbReference type="AlphaFoldDB" id="A0A1T4XU98"/>
<dbReference type="EMBL" id="FUYE01000005">
    <property type="protein sequence ID" value="SKA93110.1"/>
    <property type="molecule type" value="Genomic_DNA"/>
</dbReference>
<dbReference type="GO" id="GO:0006811">
    <property type="term" value="P:monoatomic ion transport"/>
    <property type="evidence" value="ECO:0007669"/>
    <property type="project" value="UniProtKB-KW"/>
</dbReference>
<dbReference type="STRING" id="48467.SAMN02745166_02040"/>
<feature type="coiled-coil region" evidence="15">
    <location>
        <begin position="245"/>
        <end position="275"/>
    </location>
</feature>
<dbReference type="GO" id="GO:0046930">
    <property type="term" value="C:pore complex"/>
    <property type="evidence" value="ECO:0007669"/>
    <property type="project" value="UniProtKB-KW"/>
</dbReference>
<evidence type="ECO:0000256" key="14">
    <source>
        <dbReference type="ARBA" id="ARBA00023288"/>
    </source>
</evidence>
<evidence type="ECO:0000256" key="3">
    <source>
        <dbReference type="ARBA" id="ARBA00022448"/>
    </source>
</evidence>
<keyword evidence="9" id="KW-0406">Ion transport</keyword>
<feature type="domain" description="SLBB" evidence="18">
    <location>
        <begin position="762"/>
        <end position="846"/>
    </location>
</feature>
<dbReference type="PANTHER" id="PTHR33619:SF3">
    <property type="entry name" value="POLYSACCHARIDE EXPORT PROTEIN GFCE-RELATED"/>
    <property type="match status" value="1"/>
</dbReference>
<gene>
    <name evidence="19" type="ORF">SAMN02745166_02040</name>
</gene>
<keyword evidence="4" id="KW-1134">Transmembrane beta strand</keyword>
<evidence type="ECO:0000256" key="2">
    <source>
        <dbReference type="ARBA" id="ARBA00009450"/>
    </source>
</evidence>
<evidence type="ECO:0000259" key="17">
    <source>
        <dbReference type="Pfam" id="PF02563"/>
    </source>
</evidence>
<dbReference type="Gene3D" id="3.30.1950.10">
    <property type="entry name" value="wza like domain"/>
    <property type="match status" value="1"/>
</dbReference>
<evidence type="ECO:0000256" key="8">
    <source>
        <dbReference type="ARBA" id="ARBA00023047"/>
    </source>
</evidence>
<keyword evidence="6 16" id="KW-0812">Transmembrane</keyword>
<feature type="coiled-coil region" evidence="15">
    <location>
        <begin position="316"/>
        <end position="353"/>
    </location>
</feature>
<evidence type="ECO:0000256" key="6">
    <source>
        <dbReference type="ARBA" id="ARBA00022692"/>
    </source>
</evidence>
<keyword evidence="20" id="KW-1185">Reference proteome</keyword>
<proteinExistence type="inferred from homology"/>
<evidence type="ECO:0000256" key="15">
    <source>
        <dbReference type="SAM" id="Coils"/>
    </source>
</evidence>
<keyword evidence="5" id="KW-0762">Sugar transport</keyword>
<keyword evidence="16" id="KW-1133">Transmembrane helix</keyword>
<name>A0A1T4XU98_9BACT</name>
<dbReference type="InterPro" id="IPR049712">
    <property type="entry name" value="Poly_export"/>
</dbReference>
<keyword evidence="8" id="KW-0625">Polysaccharide transport</keyword>
<feature type="transmembrane region" description="Helical" evidence="16">
    <location>
        <begin position="416"/>
        <end position="441"/>
    </location>
</feature>
<keyword evidence="3" id="KW-0813">Transport</keyword>
<keyword evidence="10" id="KW-0626">Porin</keyword>
<dbReference type="GO" id="GO:0009279">
    <property type="term" value="C:cell outer membrane"/>
    <property type="evidence" value="ECO:0007669"/>
    <property type="project" value="UniProtKB-SubCell"/>
</dbReference>
<keyword evidence="7" id="KW-0732">Signal</keyword>
<keyword evidence="14" id="KW-0449">Lipoprotein</keyword>
<dbReference type="Pfam" id="PF02563">
    <property type="entry name" value="Poly_export"/>
    <property type="match status" value="1"/>
</dbReference>
<evidence type="ECO:0000256" key="13">
    <source>
        <dbReference type="ARBA" id="ARBA00023237"/>
    </source>
</evidence>
<dbReference type="GO" id="GO:0015159">
    <property type="term" value="F:polysaccharide transmembrane transporter activity"/>
    <property type="evidence" value="ECO:0007669"/>
    <property type="project" value="InterPro"/>
</dbReference>
<feature type="transmembrane region" description="Helical" evidence="16">
    <location>
        <begin position="39"/>
        <end position="58"/>
    </location>
</feature>
<evidence type="ECO:0000256" key="16">
    <source>
        <dbReference type="SAM" id="Phobius"/>
    </source>
</evidence>